<dbReference type="PANTHER" id="PTHR30070">
    <property type="entry name" value="HEME EXPORTER PROTEIN B"/>
    <property type="match status" value="1"/>
</dbReference>
<comment type="subcellular location">
    <subcellularLocation>
        <location evidence="1">Membrane</location>
        <topology evidence="1">Multi-pass membrane protein</topology>
    </subcellularLocation>
</comment>
<evidence type="ECO:0000256" key="8">
    <source>
        <dbReference type="SAM" id="Phobius"/>
    </source>
</evidence>
<proteinExistence type="inferred from homology"/>
<feature type="transmembrane region" description="Helical" evidence="8">
    <location>
        <begin position="208"/>
        <end position="232"/>
    </location>
</feature>
<feature type="transmembrane region" description="Helical" evidence="8">
    <location>
        <begin position="172"/>
        <end position="196"/>
    </location>
</feature>
<keyword evidence="3" id="KW-0813">Transport</keyword>
<evidence type="ECO:0000256" key="2">
    <source>
        <dbReference type="ARBA" id="ARBA00010544"/>
    </source>
</evidence>
<accession>A0A0F9BUY7</accession>
<evidence type="ECO:0000256" key="4">
    <source>
        <dbReference type="ARBA" id="ARBA00022692"/>
    </source>
</evidence>
<dbReference type="GO" id="GO:0017004">
    <property type="term" value="P:cytochrome complex assembly"/>
    <property type="evidence" value="ECO:0007669"/>
    <property type="project" value="UniProtKB-KW"/>
</dbReference>
<evidence type="ECO:0000256" key="7">
    <source>
        <dbReference type="ARBA" id="ARBA00023136"/>
    </source>
</evidence>
<reference evidence="9" key="1">
    <citation type="journal article" date="2015" name="Nature">
        <title>Complex archaea that bridge the gap between prokaryotes and eukaryotes.</title>
        <authorList>
            <person name="Spang A."/>
            <person name="Saw J.H."/>
            <person name="Jorgensen S.L."/>
            <person name="Zaremba-Niedzwiedzka K."/>
            <person name="Martijn J."/>
            <person name="Lind A.E."/>
            <person name="van Eijk R."/>
            <person name="Schleper C."/>
            <person name="Guy L."/>
            <person name="Ettema T.J."/>
        </authorList>
    </citation>
    <scope>NUCLEOTIDE SEQUENCE</scope>
</reference>
<dbReference type="GO" id="GO:0015232">
    <property type="term" value="F:heme transmembrane transporter activity"/>
    <property type="evidence" value="ECO:0007669"/>
    <property type="project" value="InterPro"/>
</dbReference>
<dbReference type="InterPro" id="IPR003544">
    <property type="entry name" value="Cyt_c_biogenesis_CcmB"/>
</dbReference>
<dbReference type="EMBL" id="LAZR01036111">
    <property type="protein sequence ID" value="KKL25720.1"/>
    <property type="molecule type" value="Genomic_DNA"/>
</dbReference>
<gene>
    <name evidence="9" type="ORF">LCGC14_2402460</name>
</gene>
<keyword evidence="5" id="KW-0201">Cytochrome c-type biogenesis</keyword>
<keyword evidence="7 8" id="KW-0472">Membrane</keyword>
<comment type="similarity">
    <text evidence="2">Belongs to the CcmB/CycW/HelB family.</text>
</comment>
<evidence type="ECO:0000313" key="9">
    <source>
        <dbReference type="EMBL" id="KKL25720.1"/>
    </source>
</evidence>
<feature type="transmembrane region" description="Helical" evidence="8">
    <location>
        <begin position="139"/>
        <end position="160"/>
    </location>
</feature>
<protein>
    <recommendedName>
        <fullName evidence="10">Heme exporter protein B</fullName>
    </recommendedName>
</protein>
<keyword evidence="4 8" id="KW-0812">Transmembrane</keyword>
<keyword evidence="6 8" id="KW-1133">Transmembrane helix</keyword>
<organism evidence="9">
    <name type="scientific">marine sediment metagenome</name>
    <dbReference type="NCBI Taxonomy" id="412755"/>
    <lineage>
        <taxon>unclassified sequences</taxon>
        <taxon>metagenomes</taxon>
        <taxon>ecological metagenomes</taxon>
    </lineage>
</organism>
<evidence type="ECO:0000256" key="6">
    <source>
        <dbReference type="ARBA" id="ARBA00022989"/>
    </source>
</evidence>
<dbReference type="GO" id="GO:1903607">
    <property type="term" value="P:cytochrome c biosynthetic process"/>
    <property type="evidence" value="ECO:0007669"/>
    <property type="project" value="TreeGrafter"/>
</dbReference>
<evidence type="ECO:0000256" key="1">
    <source>
        <dbReference type="ARBA" id="ARBA00004141"/>
    </source>
</evidence>
<evidence type="ECO:0000256" key="5">
    <source>
        <dbReference type="ARBA" id="ARBA00022748"/>
    </source>
</evidence>
<evidence type="ECO:0000256" key="3">
    <source>
        <dbReference type="ARBA" id="ARBA00022448"/>
    </source>
</evidence>
<dbReference type="PANTHER" id="PTHR30070:SF1">
    <property type="entry name" value="CYTOCHROME C BIOGENESIS B-RELATED"/>
    <property type="match status" value="1"/>
</dbReference>
<evidence type="ECO:0008006" key="10">
    <source>
        <dbReference type="Google" id="ProtNLM"/>
    </source>
</evidence>
<feature type="transmembrane region" description="Helical" evidence="8">
    <location>
        <begin position="26"/>
        <end position="45"/>
    </location>
</feature>
<dbReference type="PRINTS" id="PR01414">
    <property type="entry name" value="CCMBBIOGNSIS"/>
</dbReference>
<name>A0A0F9BUY7_9ZZZZ</name>
<feature type="transmembrane region" description="Helical" evidence="8">
    <location>
        <begin position="112"/>
        <end position="133"/>
    </location>
</feature>
<sequence>MKDLLRQLYALVEKDIIAQLRTKDMINAMFIFVLLAFVILNFGFFEVLQVIKQNKAVTGSIGGLLWVALTFAAVLGLNRTFVHEKDEGVMDGLLLAPVDRSVIFWGKFVSNFIFLVIIQALSLLVFILFFVTASFASKAWLLVLTMILGDIGIVSSGTLLSAISVNTKARDLMLPILFFPVIIPLLIGVVKLTSLVFSPISDPEAVKIWLQFLVVYDMIFLVLPFLIFDFVVED</sequence>
<feature type="transmembrane region" description="Helical" evidence="8">
    <location>
        <begin position="57"/>
        <end position="77"/>
    </location>
</feature>
<dbReference type="Pfam" id="PF03379">
    <property type="entry name" value="CcmB"/>
    <property type="match status" value="1"/>
</dbReference>
<dbReference type="AlphaFoldDB" id="A0A0F9BUY7"/>
<comment type="caution">
    <text evidence="9">The sequence shown here is derived from an EMBL/GenBank/DDBJ whole genome shotgun (WGS) entry which is preliminary data.</text>
</comment>
<dbReference type="GO" id="GO:0005886">
    <property type="term" value="C:plasma membrane"/>
    <property type="evidence" value="ECO:0007669"/>
    <property type="project" value="TreeGrafter"/>
</dbReference>